<comment type="caution">
    <text evidence="1">The sequence shown here is derived from an EMBL/GenBank/DDBJ whole genome shotgun (WGS) entry which is preliminary data.</text>
</comment>
<proteinExistence type="predicted"/>
<gene>
    <name evidence="1" type="ORF">RhiirA5_434025</name>
</gene>
<dbReference type="EMBL" id="LLXJ01003544">
    <property type="protein sequence ID" value="PKB96921.1"/>
    <property type="molecule type" value="Genomic_DNA"/>
</dbReference>
<reference evidence="1 2" key="1">
    <citation type="submission" date="2016-04" db="EMBL/GenBank/DDBJ databases">
        <title>Genome analyses suggest a sexual origin of heterokaryosis in a supposedly ancient asexual fungus.</title>
        <authorList>
            <person name="Ropars J."/>
            <person name="Sedzielewska K."/>
            <person name="Noel J."/>
            <person name="Charron P."/>
            <person name="Farinelli L."/>
            <person name="Marton T."/>
            <person name="Kruger M."/>
            <person name="Pelin A."/>
            <person name="Brachmann A."/>
            <person name="Corradi N."/>
        </authorList>
    </citation>
    <scope>NUCLEOTIDE SEQUENCE [LARGE SCALE GENOMIC DNA]</scope>
    <source>
        <strain evidence="1 2">A5</strain>
    </source>
</reference>
<accession>A0A2N0NQS6</accession>
<evidence type="ECO:0000313" key="1">
    <source>
        <dbReference type="EMBL" id="PKB96921.1"/>
    </source>
</evidence>
<reference evidence="1 2" key="2">
    <citation type="submission" date="2017-09" db="EMBL/GenBank/DDBJ databases">
        <title>Extensive intraspecific genome diversity in a model arbuscular mycorrhizal fungus.</title>
        <authorList>
            <person name="Chen E.C."/>
            <person name="Morin E."/>
            <person name="Beaudet D."/>
            <person name="Noel J."/>
            <person name="Ndikumana S."/>
            <person name="Charron P."/>
            <person name="St-Onge C."/>
            <person name="Giorgi J."/>
            <person name="Grigoriev I.V."/>
            <person name="Roux C."/>
            <person name="Martin F.M."/>
            <person name="Corradi N."/>
        </authorList>
    </citation>
    <scope>NUCLEOTIDE SEQUENCE [LARGE SCALE GENOMIC DNA]</scope>
    <source>
        <strain evidence="1 2">A5</strain>
    </source>
</reference>
<organism evidence="1 2">
    <name type="scientific">Rhizophagus irregularis</name>
    <dbReference type="NCBI Taxonomy" id="588596"/>
    <lineage>
        <taxon>Eukaryota</taxon>
        <taxon>Fungi</taxon>
        <taxon>Fungi incertae sedis</taxon>
        <taxon>Mucoromycota</taxon>
        <taxon>Glomeromycotina</taxon>
        <taxon>Glomeromycetes</taxon>
        <taxon>Glomerales</taxon>
        <taxon>Glomeraceae</taxon>
        <taxon>Rhizophagus</taxon>
    </lineage>
</organism>
<dbReference type="AlphaFoldDB" id="A0A2N0NQS6"/>
<sequence>MEIAIEYIYNGSIKEESLTKDNIIEASYATDYFHLSEKIPLTKNNILLNLLVKAALHTIEFDRLSIASLQYLYIVLMKEKAFCNEVFRYSATLAAKHDAYKTFMERLPTLEKIGQDNGKVACLQKKSYLDVWIGVYTSEDLNHEFLTGRQTIR</sequence>
<name>A0A2N0NQS6_9GLOM</name>
<evidence type="ECO:0008006" key="3">
    <source>
        <dbReference type="Google" id="ProtNLM"/>
    </source>
</evidence>
<evidence type="ECO:0000313" key="2">
    <source>
        <dbReference type="Proteomes" id="UP000232722"/>
    </source>
</evidence>
<dbReference type="Proteomes" id="UP000232722">
    <property type="component" value="Unassembled WGS sequence"/>
</dbReference>
<protein>
    <recommendedName>
        <fullName evidence="3">BTB domain-containing protein</fullName>
    </recommendedName>
</protein>